<organism evidence="6 7">
    <name type="scientific">Halarsenatibacter silvermanii</name>
    <dbReference type="NCBI Taxonomy" id="321763"/>
    <lineage>
        <taxon>Bacteria</taxon>
        <taxon>Bacillati</taxon>
        <taxon>Bacillota</taxon>
        <taxon>Clostridia</taxon>
        <taxon>Halanaerobiales</taxon>
        <taxon>Halarsenatibacteraceae</taxon>
        <taxon>Halarsenatibacter</taxon>
    </lineage>
</organism>
<dbReference type="RefSeq" id="WP_089761921.1">
    <property type="nucleotide sequence ID" value="NZ_FNGO01000029.1"/>
</dbReference>
<evidence type="ECO:0000313" key="6">
    <source>
        <dbReference type="EMBL" id="SDM35398.1"/>
    </source>
</evidence>
<feature type="transmembrane region" description="Helical" evidence="3">
    <location>
        <begin position="606"/>
        <end position="626"/>
    </location>
</feature>
<dbReference type="GO" id="GO:0016787">
    <property type="term" value="F:hydrolase activity"/>
    <property type="evidence" value="ECO:0007669"/>
    <property type="project" value="UniProtKB-KW"/>
</dbReference>
<dbReference type="PRINTS" id="PR01607">
    <property type="entry name" value="APYRASEFAMLY"/>
</dbReference>
<dbReference type="STRING" id="321763.SAMN04488692_12914"/>
<keyword evidence="3" id="KW-1133">Transmembrane helix</keyword>
<comment type="similarity">
    <text evidence="2">Belongs to the 5'-nucleotidase family.</text>
</comment>
<dbReference type="InterPro" id="IPR029052">
    <property type="entry name" value="Metallo-depent_PP-like"/>
</dbReference>
<evidence type="ECO:0000256" key="3">
    <source>
        <dbReference type="SAM" id="Phobius"/>
    </source>
</evidence>
<keyword evidence="2" id="KW-0378">Hydrolase</keyword>
<dbReference type="InterPro" id="IPR036907">
    <property type="entry name" value="5'-Nucleotdase_C_sf"/>
</dbReference>
<name>A0A1G9SIR5_9FIRM</name>
<dbReference type="PANTHER" id="PTHR11575">
    <property type="entry name" value="5'-NUCLEOTIDASE-RELATED"/>
    <property type="match status" value="1"/>
</dbReference>
<evidence type="ECO:0000259" key="4">
    <source>
        <dbReference type="Pfam" id="PF00149"/>
    </source>
</evidence>
<dbReference type="CDD" id="cd00845">
    <property type="entry name" value="MPP_UshA_N_like"/>
    <property type="match status" value="1"/>
</dbReference>
<dbReference type="Pfam" id="PF02872">
    <property type="entry name" value="5_nucleotid_C"/>
    <property type="match status" value="1"/>
</dbReference>
<dbReference type="Pfam" id="PF00149">
    <property type="entry name" value="Metallophos"/>
    <property type="match status" value="1"/>
</dbReference>
<dbReference type="AlphaFoldDB" id="A0A1G9SIR5"/>
<feature type="domain" description="5'-Nucleotidase C-terminal" evidence="5">
    <location>
        <begin position="345"/>
        <end position="525"/>
    </location>
</feature>
<dbReference type="EMBL" id="FNGO01000029">
    <property type="protein sequence ID" value="SDM35398.1"/>
    <property type="molecule type" value="Genomic_DNA"/>
</dbReference>
<feature type="domain" description="Calcineurin-like phosphoesterase" evidence="4">
    <location>
        <begin position="17"/>
        <end position="243"/>
    </location>
</feature>
<dbReference type="PANTHER" id="PTHR11575:SF24">
    <property type="entry name" value="5'-NUCLEOTIDASE"/>
    <property type="match status" value="1"/>
</dbReference>
<evidence type="ECO:0000256" key="2">
    <source>
        <dbReference type="RuleBase" id="RU362119"/>
    </source>
</evidence>
<dbReference type="SUPFAM" id="SSF55816">
    <property type="entry name" value="5'-nucleotidase (syn. UDP-sugar hydrolase), C-terminal domain"/>
    <property type="match status" value="1"/>
</dbReference>
<sequence>MDIFSEEKDRQKPINFTIMHTNDEHSSFLPHRPSDESLSPESAVKIGGFARLASLVKKIREENPGEKKLLVSAGDFLSGDPFSWLSFSGESPELDLMKDLGYDVLTLGNHDLDYGPGHLDEYLDSAGFPASDTELDIIASNTDIPEDGPLSRRGISDFSVQGLEDDFRVGFFGILGDQAIDLIKNRENLEFEHPLVTAEAAVRELKQREADVIIALSHAGLKEDQELVKHVDDIDIIIGGHSHTILTGPVKTEDTIIVQTGCRFENLGVLRLCYRPAAEEVVLRDGEKNLLAVDEEVDPDPAMAEKVSHYTDRLSEYVSRIYHRRLDLNWSAFAANFSVPHLPDLAETPCGNFFTDALRFSAAEMLEKEVDFAFQASGLIRQGLYPEEVDDGKEGVTYYQLASIGGMGSGWNERPGYPLLAGYLTGKEIRRVLELSILISQYMGSPFYLQVSGLRFTYDRRKAILGNIPVLNKPLPTGRAVKSIQKYTGGGVQTRPTVQNSDQFQDIAADDDTEYLVALDYYLASFIPYVCEKIPFLEIELKDEGGEPYQDLSRAVVENKAGEEMKIWEAVFNYSRQQRGSLDPVYKDESGRAENIRELSLLATPAFSALSVFLTLLIVIILVLHIL</sequence>
<dbReference type="InterPro" id="IPR004843">
    <property type="entry name" value="Calcineurin-like_PHP"/>
</dbReference>
<dbReference type="OrthoDB" id="9800780at2"/>
<protein>
    <submittedName>
        <fullName evidence="6">UDP-sugar diphosphatase</fullName>
    </submittedName>
</protein>
<dbReference type="Gene3D" id="3.60.21.10">
    <property type="match status" value="1"/>
</dbReference>
<keyword evidence="3" id="KW-0812">Transmembrane</keyword>
<gene>
    <name evidence="6" type="ORF">SAMN04488692_12914</name>
</gene>
<keyword evidence="2" id="KW-0547">Nucleotide-binding</keyword>
<dbReference type="InterPro" id="IPR008334">
    <property type="entry name" value="5'-Nucleotdase_C"/>
</dbReference>
<evidence type="ECO:0000313" key="7">
    <source>
        <dbReference type="Proteomes" id="UP000199476"/>
    </source>
</evidence>
<evidence type="ECO:0000259" key="5">
    <source>
        <dbReference type="Pfam" id="PF02872"/>
    </source>
</evidence>
<reference evidence="6 7" key="1">
    <citation type="submission" date="2016-10" db="EMBL/GenBank/DDBJ databases">
        <authorList>
            <person name="de Groot N.N."/>
        </authorList>
    </citation>
    <scope>NUCLEOTIDE SEQUENCE [LARGE SCALE GENOMIC DNA]</scope>
    <source>
        <strain evidence="6 7">SLAS-1</strain>
    </source>
</reference>
<proteinExistence type="inferred from homology"/>
<dbReference type="Proteomes" id="UP000199476">
    <property type="component" value="Unassembled WGS sequence"/>
</dbReference>
<dbReference type="Gene3D" id="3.90.780.10">
    <property type="entry name" value="5'-Nucleotidase, C-terminal domain"/>
    <property type="match status" value="1"/>
</dbReference>
<keyword evidence="7" id="KW-1185">Reference proteome</keyword>
<evidence type="ECO:0000256" key="1">
    <source>
        <dbReference type="ARBA" id="ARBA00022729"/>
    </source>
</evidence>
<dbReference type="InterPro" id="IPR006179">
    <property type="entry name" value="5_nucleotidase/apyrase"/>
</dbReference>
<dbReference type="GO" id="GO:0000166">
    <property type="term" value="F:nucleotide binding"/>
    <property type="evidence" value="ECO:0007669"/>
    <property type="project" value="UniProtKB-KW"/>
</dbReference>
<accession>A0A1G9SIR5</accession>
<dbReference type="GO" id="GO:0009166">
    <property type="term" value="P:nucleotide catabolic process"/>
    <property type="evidence" value="ECO:0007669"/>
    <property type="project" value="InterPro"/>
</dbReference>
<dbReference type="SUPFAM" id="SSF56300">
    <property type="entry name" value="Metallo-dependent phosphatases"/>
    <property type="match status" value="1"/>
</dbReference>
<keyword evidence="3" id="KW-0472">Membrane</keyword>
<keyword evidence="1" id="KW-0732">Signal</keyword>